<protein>
    <submittedName>
        <fullName evidence="1">Uncharacterized protein</fullName>
    </submittedName>
</protein>
<dbReference type="EMBL" id="GBXM01086960">
    <property type="protein sequence ID" value="JAH21617.1"/>
    <property type="molecule type" value="Transcribed_RNA"/>
</dbReference>
<name>A0A0E9QYQ9_ANGAN</name>
<sequence length="9" mass="1139">MVSYSRRKL</sequence>
<evidence type="ECO:0000313" key="1">
    <source>
        <dbReference type="EMBL" id="JAH21617.1"/>
    </source>
</evidence>
<organism evidence="1">
    <name type="scientific">Anguilla anguilla</name>
    <name type="common">European freshwater eel</name>
    <name type="synonym">Muraena anguilla</name>
    <dbReference type="NCBI Taxonomy" id="7936"/>
    <lineage>
        <taxon>Eukaryota</taxon>
        <taxon>Metazoa</taxon>
        <taxon>Chordata</taxon>
        <taxon>Craniata</taxon>
        <taxon>Vertebrata</taxon>
        <taxon>Euteleostomi</taxon>
        <taxon>Actinopterygii</taxon>
        <taxon>Neopterygii</taxon>
        <taxon>Teleostei</taxon>
        <taxon>Anguilliformes</taxon>
        <taxon>Anguillidae</taxon>
        <taxon>Anguilla</taxon>
    </lineage>
</organism>
<reference evidence="1" key="1">
    <citation type="submission" date="2014-11" db="EMBL/GenBank/DDBJ databases">
        <authorList>
            <person name="Amaro Gonzalez C."/>
        </authorList>
    </citation>
    <scope>NUCLEOTIDE SEQUENCE</scope>
</reference>
<accession>A0A0E9QYQ9</accession>
<proteinExistence type="predicted"/>
<reference evidence="1" key="2">
    <citation type="journal article" date="2015" name="Fish Shellfish Immunol.">
        <title>Early steps in the European eel (Anguilla anguilla)-Vibrio vulnificus interaction in the gills: Role of the RtxA13 toxin.</title>
        <authorList>
            <person name="Callol A."/>
            <person name="Pajuelo D."/>
            <person name="Ebbesson L."/>
            <person name="Teles M."/>
            <person name="MacKenzie S."/>
            <person name="Amaro C."/>
        </authorList>
    </citation>
    <scope>NUCLEOTIDE SEQUENCE</scope>
</reference>